<feature type="transmembrane region" description="Helical" evidence="2">
    <location>
        <begin position="753"/>
        <end position="774"/>
    </location>
</feature>
<evidence type="ECO:0000259" key="4">
    <source>
        <dbReference type="Pfam" id="PF03572"/>
    </source>
</evidence>
<evidence type="ECO:0000313" key="7">
    <source>
        <dbReference type="Proteomes" id="UP000800093"/>
    </source>
</evidence>
<keyword evidence="2" id="KW-1133">Transmembrane helix</keyword>
<evidence type="ECO:0000313" key="6">
    <source>
        <dbReference type="EMBL" id="KAF2267254.1"/>
    </source>
</evidence>
<dbReference type="Pfam" id="PF03572">
    <property type="entry name" value="Peptidase_S41"/>
    <property type="match status" value="1"/>
</dbReference>
<gene>
    <name evidence="6" type="ORF">CC78DRAFT_93645</name>
</gene>
<feature type="region of interest" description="Disordered" evidence="1">
    <location>
        <begin position="704"/>
        <end position="741"/>
    </location>
</feature>
<dbReference type="AlphaFoldDB" id="A0A9P4N7S9"/>
<proteinExistence type="predicted"/>
<feature type="domain" description="Tail specific protease" evidence="4">
    <location>
        <begin position="376"/>
        <end position="454"/>
    </location>
</feature>
<evidence type="ECO:0008006" key="8">
    <source>
        <dbReference type="Google" id="ProtNLM"/>
    </source>
</evidence>
<dbReference type="InterPro" id="IPR052766">
    <property type="entry name" value="S41A_metabolite_peptidase"/>
</dbReference>
<sequence>MRSMLVLSVLIAAVAAQETFVFSISATRTRGPTETADNIEPSATETVTGPISTESACAQISEYVQDSEFEYPSVEAELAYACLQSVPIDEDAASLTISSLKNMVQFQSTLEYLNNPPEGYFNDPVDIMAGLDDIGNKVDNGEYNNEYDFENDIAELMVKAHDGHLGFDGMAYGGVFRWRRSRQVMLISASSDGEEVPKVWAVQDFNKTGDAGFIPSAVSKIDGKDAVQFLEEEALLNSYHDPDTRYNAMFYLQPAESFGLFTSPRFYPGPTMNMTFENGTEHTYVNLAVVLDASYWRYVDDGASFYQTFVNPSLSFKKRDNEKINPYALPHKLQFHREAELATGYVPAGYPDPAIMHSAYDVALAGYFVDTPAGTVGVLMVQTFNTESNSDAVEFQAVVQDYISQAQSRNIEKHIIDVRNNGGGKVMLGYDMYLQFFPSQEPQLQSRYRIHNASSLFGEQISSLRFSQSGSLFTSPFNYHSFISSEEEAFTSWDDMDGPETFNGDQFTQLLKYNLSDPLTASSDIYSIGVEMTGYGDRDNFTTDPFRAEDIIILSDGICASTCALFTELMVQQSGVKTLAVGGRPVTGPMQPVGGTKGSLVLTSDYLASLSYLMVSEFATPNGEAREWAKFLPDQFGILPADATINFQDNIRKGLESDGMPTQFLNDTASCRMWYEPNDYLNVTRLWVKAAEIAFGNDGGLDQDRCVPGSATTEEQQQGQGEGNPTTSNPEETPAASTTTGAAAPLYASRESGWRAVVVCGAVIVGSMIFGASLI</sequence>
<dbReference type="OrthoDB" id="27214at2759"/>
<dbReference type="Gene3D" id="3.90.226.10">
    <property type="entry name" value="2-enoyl-CoA Hydratase, Chain A, domain 1"/>
    <property type="match status" value="1"/>
</dbReference>
<evidence type="ECO:0000256" key="1">
    <source>
        <dbReference type="SAM" id="MobiDB-lite"/>
    </source>
</evidence>
<organism evidence="6 7">
    <name type="scientific">Lojkania enalia</name>
    <dbReference type="NCBI Taxonomy" id="147567"/>
    <lineage>
        <taxon>Eukaryota</taxon>
        <taxon>Fungi</taxon>
        <taxon>Dikarya</taxon>
        <taxon>Ascomycota</taxon>
        <taxon>Pezizomycotina</taxon>
        <taxon>Dothideomycetes</taxon>
        <taxon>Pleosporomycetidae</taxon>
        <taxon>Pleosporales</taxon>
        <taxon>Pleosporales incertae sedis</taxon>
        <taxon>Lojkania</taxon>
    </lineage>
</organism>
<dbReference type="Pfam" id="PF23658">
    <property type="entry name" value="PDZ_CPAF_rel"/>
    <property type="match status" value="1"/>
</dbReference>
<feature type="domain" description="CPAF-like PDZ" evidence="5">
    <location>
        <begin position="181"/>
        <end position="292"/>
    </location>
</feature>
<dbReference type="InterPro" id="IPR056186">
    <property type="entry name" value="PDZ_CPAF-rel"/>
</dbReference>
<reference evidence="7" key="1">
    <citation type="journal article" date="2020" name="Stud. Mycol.">
        <title>101 Dothideomycetes genomes: A test case for predicting lifestyles and emergence of pathogens.</title>
        <authorList>
            <person name="Haridas S."/>
            <person name="Albert R."/>
            <person name="Binder M."/>
            <person name="Bloem J."/>
            <person name="LaButti K."/>
            <person name="Salamov A."/>
            <person name="Andreopoulos B."/>
            <person name="Baker S."/>
            <person name="Barry K."/>
            <person name="Bills G."/>
            <person name="Bluhm B."/>
            <person name="Cannon C."/>
            <person name="Castanera R."/>
            <person name="Culley D."/>
            <person name="Daum C."/>
            <person name="Ezra D."/>
            <person name="Gonzalez J."/>
            <person name="Henrissat B."/>
            <person name="Kuo A."/>
            <person name="Liang C."/>
            <person name="Lipzen A."/>
            <person name="Lutzoni F."/>
            <person name="Magnuson J."/>
            <person name="Mondo S."/>
            <person name="Nolan M."/>
            <person name="Ohm R."/>
            <person name="Pangilinan J."/>
            <person name="Park H.-J."/>
            <person name="Ramirez L."/>
            <person name="Alfaro M."/>
            <person name="Sun H."/>
            <person name="Tritt A."/>
            <person name="Yoshinaga Y."/>
            <person name="Zwiers L.-H."/>
            <person name="Turgeon B."/>
            <person name="Goodwin S."/>
            <person name="Spatafora J."/>
            <person name="Crous P."/>
            <person name="Grigoriev I."/>
        </authorList>
    </citation>
    <scope>NUCLEOTIDE SEQUENCE [LARGE SCALE GENOMIC DNA]</scope>
    <source>
        <strain evidence="7">CBS 304.66</strain>
    </source>
</reference>
<dbReference type="InterPro" id="IPR005151">
    <property type="entry name" value="Tail-specific_protease"/>
</dbReference>
<feature type="signal peptide" evidence="3">
    <location>
        <begin position="1"/>
        <end position="16"/>
    </location>
</feature>
<protein>
    <recommendedName>
        <fullName evidence="8">Tail specific protease domain-containing protein</fullName>
    </recommendedName>
</protein>
<comment type="caution">
    <text evidence="6">The sequence shown here is derived from an EMBL/GenBank/DDBJ whole genome shotgun (WGS) entry which is preliminary data.</text>
</comment>
<dbReference type="SUPFAM" id="SSF52096">
    <property type="entry name" value="ClpP/crotonase"/>
    <property type="match status" value="1"/>
</dbReference>
<dbReference type="PANTHER" id="PTHR37049">
    <property type="entry name" value="PEPTIDASE S41 FAMILY PROTEIN"/>
    <property type="match status" value="1"/>
</dbReference>
<dbReference type="GO" id="GO:0006508">
    <property type="term" value="P:proteolysis"/>
    <property type="evidence" value="ECO:0007669"/>
    <property type="project" value="InterPro"/>
</dbReference>
<dbReference type="EMBL" id="ML986593">
    <property type="protein sequence ID" value="KAF2267254.1"/>
    <property type="molecule type" value="Genomic_DNA"/>
</dbReference>
<dbReference type="Proteomes" id="UP000800093">
    <property type="component" value="Unassembled WGS sequence"/>
</dbReference>
<keyword evidence="3" id="KW-0732">Signal</keyword>
<keyword evidence="2" id="KW-0812">Transmembrane</keyword>
<evidence type="ECO:0000256" key="2">
    <source>
        <dbReference type="SAM" id="Phobius"/>
    </source>
</evidence>
<name>A0A9P4N7S9_9PLEO</name>
<evidence type="ECO:0000259" key="5">
    <source>
        <dbReference type="Pfam" id="PF23658"/>
    </source>
</evidence>
<keyword evidence="7" id="KW-1185">Reference proteome</keyword>
<keyword evidence="2" id="KW-0472">Membrane</keyword>
<dbReference type="GO" id="GO:0008236">
    <property type="term" value="F:serine-type peptidase activity"/>
    <property type="evidence" value="ECO:0007669"/>
    <property type="project" value="InterPro"/>
</dbReference>
<evidence type="ECO:0000256" key="3">
    <source>
        <dbReference type="SAM" id="SignalP"/>
    </source>
</evidence>
<dbReference type="InterPro" id="IPR029045">
    <property type="entry name" value="ClpP/crotonase-like_dom_sf"/>
</dbReference>
<feature type="chain" id="PRO_5040171365" description="Tail specific protease domain-containing protein" evidence="3">
    <location>
        <begin position="17"/>
        <end position="775"/>
    </location>
</feature>
<dbReference type="PANTHER" id="PTHR37049:SF4">
    <property type="entry name" value="RHODANESE DOMAIN-CONTAINING PROTEIN"/>
    <property type="match status" value="1"/>
</dbReference>
<accession>A0A9P4N7S9</accession>